<comment type="caution">
    <text evidence="3">The sequence shown here is derived from an EMBL/GenBank/DDBJ whole genome shotgun (WGS) entry which is preliminary data.</text>
</comment>
<dbReference type="PRINTS" id="PR00081">
    <property type="entry name" value="GDHRDH"/>
</dbReference>
<dbReference type="InterPro" id="IPR002347">
    <property type="entry name" value="SDR_fam"/>
</dbReference>
<dbReference type="GO" id="GO:0016616">
    <property type="term" value="F:oxidoreductase activity, acting on the CH-OH group of donors, NAD or NADP as acceptor"/>
    <property type="evidence" value="ECO:0007669"/>
    <property type="project" value="TreeGrafter"/>
</dbReference>
<accession>A0A9D2PFY5</accession>
<dbReference type="PANTHER" id="PTHR42760:SF133">
    <property type="entry name" value="3-OXOACYL-[ACYL-CARRIER-PROTEIN] REDUCTASE"/>
    <property type="match status" value="1"/>
</dbReference>
<keyword evidence="2" id="KW-0560">Oxidoreductase</keyword>
<sequence length="279" mass="30519">MGKERKLQVVTGGTSGMGLATAKALGVYGPVLIGGRNKKRLEHAMDELKAAGVEAYGKNCDISDLESLREFATYAVSIAPIGNVVNAAGVDFDNASSELIVKINMQGTHYVLETFLPYLDHSTVLNYSSITGYYYQAKKEDIEVWKHPDAEDFCEKVLALIPEPTDPRVARLGPEYGTYTCSKRFVIWYTMANVVRVAQKNNSRIFSIAPGSFMTPMLEGQEAYLDSIAKGTAFGGVGESEEMADLIMKLLSDGHEYLTGCDIIMDGGKFAMSTTEQFQ</sequence>
<evidence type="ECO:0000256" key="1">
    <source>
        <dbReference type="ARBA" id="ARBA00006484"/>
    </source>
</evidence>
<dbReference type="SUPFAM" id="SSF51735">
    <property type="entry name" value="NAD(P)-binding Rossmann-fold domains"/>
    <property type="match status" value="1"/>
</dbReference>
<comment type="similarity">
    <text evidence="1">Belongs to the short-chain dehydrogenases/reductases (SDR) family.</text>
</comment>
<name>A0A9D2PFY5_9FIRM</name>
<proteinExistence type="inferred from homology"/>
<dbReference type="Pfam" id="PF13561">
    <property type="entry name" value="adh_short_C2"/>
    <property type="match status" value="1"/>
</dbReference>
<dbReference type="AlphaFoldDB" id="A0A9D2PFY5"/>
<reference evidence="3" key="1">
    <citation type="journal article" date="2021" name="PeerJ">
        <title>Extensive microbial diversity within the chicken gut microbiome revealed by metagenomics and culture.</title>
        <authorList>
            <person name="Gilroy R."/>
            <person name="Ravi A."/>
            <person name="Getino M."/>
            <person name="Pursley I."/>
            <person name="Horton D.L."/>
            <person name="Alikhan N.F."/>
            <person name="Baker D."/>
            <person name="Gharbi K."/>
            <person name="Hall N."/>
            <person name="Watson M."/>
            <person name="Adriaenssens E.M."/>
            <person name="Foster-Nyarko E."/>
            <person name="Jarju S."/>
            <person name="Secka A."/>
            <person name="Antonio M."/>
            <person name="Oren A."/>
            <person name="Chaudhuri R.R."/>
            <person name="La Ragione R."/>
            <person name="Hildebrand F."/>
            <person name="Pallen M.J."/>
        </authorList>
    </citation>
    <scope>NUCLEOTIDE SEQUENCE</scope>
    <source>
        <strain evidence="3">ChiSjej3B21-8574</strain>
    </source>
</reference>
<gene>
    <name evidence="3" type="ORF">H9754_05775</name>
</gene>
<dbReference type="Gene3D" id="3.40.50.720">
    <property type="entry name" value="NAD(P)-binding Rossmann-like Domain"/>
    <property type="match status" value="1"/>
</dbReference>
<reference evidence="3" key="2">
    <citation type="submission" date="2021-04" db="EMBL/GenBank/DDBJ databases">
        <authorList>
            <person name="Gilroy R."/>
        </authorList>
    </citation>
    <scope>NUCLEOTIDE SEQUENCE</scope>
    <source>
        <strain evidence="3">ChiSjej3B21-8574</strain>
    </source>
</reference>
<evidence type="ECO:0000256" key="2">
    <source>
        <dbReference type="ARBA" id="ARBA00023002"/>
    </source>
</evidence>
<dbReference type="InterPro" id="IPR036291">
    <property type="entry name" value="NAD(P)-bd_dom_sf"/>
</dbReference>
<dbReference type="GO" id="GO:0006633">
    <property type="term" value="P:fatty acid biosynthetic process"/>
    <property type="evidence" value="ECO:0007669"/>
    <property type="project" value="TreeGrafter"/>
</dbReference>
<dbReference type="EMBL" id="DWWD01000023">
    <property type="protein sequence ID" value="HJC50076.1"/>
    <property type="molecule type" value="Genomic_DNA"/>
</dbReference>
<protein>
    <submittedName>
        <fullName evidence="3">SDR family NAD(P)-dependent oxidoreductase</fullName>
    </submittedName>
</protein>
<dbReference type="PANTHER" id="PTHR42760">
    <property type="entry name" value="SHORT-CHAIN DEHYDROGENASES/REDUCTASES FAMILY MEMBER"/>
    <property type="match status" value="1"/>
</dbReference>
<dbReference type="CDD" id="cd05233">
    <property type="entry name" value="SDR_c"/>
    <property type="match status" value="1"/>
</dbReference>
<evidence type="ECO:0000313" key="3">
    <source>
        <dbReference type="EMBL" id="HJC50076.1"/>
    </source>
</evidence>
<evidence type="ECO:0000313" key="4">
    <source>
        <dbReference type="Proteomes" id="UP000823904"/>
    </source>
</evidence>
<dbReference type="GO" id="GO:0048038">
    <property type="term" value="F:quinone binding"/>
    <property type="evidence" value="ECO:0007669"/>
    <property type="project" value="TreeGrafter"/>
</dbReference>
<dbReference type="Pfam" id="PF00106">
    <property type="entry name" value="adh_short"/>
    <property type="match status" value="1"/>
</dbReference>
<organism evidence="3 4">
    <name type="scientific">Candidatus Anaerostipes avistercoris</name>
    <dbReference type="NCBI Taxonomy" id="2838462"/>
    <lineage>
        <taxon>Bacteria</taxon>
        <taxon>Bacillati</taxon>
        <taxon>Bacillota</taxon>
        <taxon>Clostridia</taxon>
        <taxon>Lachnospirales</taxon>
        <taxon>Lachnospiraceae</taxon>
        <taxon>Anaerostipes</taxon>
    </lineage>
</organism>
<dbReference type="Proteomes" id="UP000823904">
    <property type="component" value="Unassembled WGS sequence"/>
</dbReference>